<name>A0A1A8EHX5_NOTKA</name>
<reference evidence="1" key="2">
    <citation type="submission" date="2016-06" db="EMBL/GenBank/DDBJ databases">
        <title>The genome of a short-lived fish provides insights into sex chromosome evolution and the genetic control of aging.</title>
        <authorList>
            <person name="Reichwald K."/>
            <person name="Felder M."/>
            <person name="Petzold A."/>
            <person name="Koch P."/>
            <person name="Groth M."/>
            <person name="Platzer M."/>
        </authorList>
    </citation>
    <scope>NUCLEOTIDE SEQUENCE</scope>
    <source>
        <tissue evidence="1">Brain</tissue>
    </source>
</reference>
<feature type="non-terminal residue" evidence="1">
    <location>
        <position position="1"/>
    </location>
</feature>
<organism evidence="1">
    <name type="scientific">Nothobranchius kadleci</name>
    <name type="common">African annual killifish</name>
    <dbReference type="NCBI Taxonomy" id="1051664"/>
    <lineage>
        <taxon>Eukaryota</taxon>
        <taxon>Metazoa</taxon>
        <taxon>Chordata</taxon>
        <taxon>Craniata</taxon>
        <taxon>Vertebrata</taxon>
        <taxon>Euteleostomi</taxon>
        <taxon>Actinopterygii</taxon>
        <taxon>Neopterygii</taxon>
        <taxon>Teleostei</taxon>
        <taxon>Neoteleostei</taxon>
        <taxon>Acanthomorphata</taxon>
        <taxon>Ovalentaria</taxon>
        <taxon>Atherinomorphae</taxon>
        <taxon>Cyprinodontiformes</taxon>
        <taxon>Nothobranchiidae</taxon>
        <taxon>Nothobranchius</taxon>
    </lineage>
</organism>
<accession>A0A1A8EHX5</accession>
<feature type="non-terminal residue" evidence="1">
    <location>
        <position position="79"/>
    </location>
</feature>
<dbReference type="EMBL" id="HAEA01017013">
    <property type="protein sequence ID" value="SBQ45494.1"/>
    <property type="molecule type" value="Transcribed_RNA"/>
</dbReference>
<dbReference type="AlphaFoldDB" id="A0A1A8EHX5"/>
<proteinExistence type="predicted"/>
<protein>
    <submittedName>
        <fullName evidence="1">Uncharacterized protein</fullName>
    </submittedName>
</protein>
<reference evidence="1" key="1">
    <citation type="submission" date="2016-05" db="EMBL/GenBank/DDBJ databases">
        <authorList>
            <person name="Lavstsen T."/>
            <person name="Jespersen J.S."/>
        </authorList>
    </citation>
    <scope>NUCLEOTIDE SEQUENCE</scope>
    <source>
        <tissue evidence="1">Brain</tissue>
    </source>
</reference>
<gene>
    <name evidence="1" type="primary">Nfu_g_1_006967</name>
</gene>
<sequence length="79" mass="9595">PLVPEPMKQHQQYDRLVFGLSPGKKRQLVDSVRWTRRVSEFSFYSERYRCLVHKTTDFPQLDGFQLKKRSTEWPVQYFT</sequence>
<evidence type="ECO:0000313" key="1">
    <source>
        <dbReference type="EMBL" id="SBQ45494.1"/>
    </source>
</evidence>